<dbReference type="PANTHER" id="PTHR33179:SF4">
    <property type="entry name" value="VQ MOTIF-CONTAINING PROTEIN"/>
    <property type="match status" value="1"/>
</dbReference>
<reference evidence="3" key="1">
    <citation type="submission" date="2020-02" db="EMBL/GenBank/DDBJ databases">
        <authorList>
            <person name="Scholz U."/>
            <person name="Mascher M."/>
            <person name="Fiebig A."/>
        </authorList>
    </citation>
    <scope>NUCLEOTIDE SEQUENCE</scope>
</reference>
<dbReference type="InterPro" id="IPR039609">
    <property type="entry name" value="VQ_15/22"/>
</dbReference>
<feature type="compositionally biased region" description="Low complexity" evidence="1">
    <location>
        <begin position="1"/>
        <end position="14"/>
    </location>
</feature>
<dbReference type="Proteomes" id="UP000663760">
    <property type="component" value="Chromosome 9"/>
</dbReference>
<accession>A0A7I8KXH4</accession>
<evidence type="ECO:0000259" key="2">
    <source>
        <dbReference type="Pfam" id="PF05678"/>
    </source>
</evidence>
<evidence type="ECO:0000256" key="1">
    <source>
        <dbReference type="SAM" id="MobiDB-lite"/>
    </source>
</evidence>
<evidence type="ECO:0000313" key="4">
    <source>
        <dbReference type="Proteomes" id="UP000663760"/>
    </source>
</evidence>
<name>A0A7I8KXH4_SPIIN</name>
<dbReference type="Pfam" id="PF05678">
    <property type="entry name" value="VQ"/>
    <property type="match status" value="1"/>
</dbReference>
<evidence type="ECO:0000313" key="3">
    <source>
        <dbReference type="EMBL" id="CAA7401695.1"/>
    </source>
</evidence>
<protein>
    <recommendedName>
        <fullName evidence="2">VQ domain-containing protein</fullName>
    </recommendedName>
</protein>
<dbReference type="InterPro" id="IPR008889">
    <property type="entry name" value="VQ"/>
</dbReference>
<keyword evidence="4" id="KW-1185">Reference proteome</keyword>
<sequence length="344" mass="36040">MYSGNSSSMQSSSGGDEEYDSRPEPISTFFNSSGSFSSLSHYPPLHSPSIDPLFMYLDAIARSLPPPCNSNAFLNLDVSSCTAATNLMGSPPPPPSTAAPITPLPPPPPPQSQRSASAPLLTAASRSSKKRSRTTRRELTTVLTTDTSNFRAMVQEFTGLPVLPFSSSFPRSRFPAASPLSLLRPFTVSSSSSSSSSHFPNFLASVDSASSAANTYSSTDKTFPMVNNNNINSTNLLDMVNLQSYLQSSPATSYGGLSLPVPGGGRAPQETPAMAPLATAVNLGQPMGIPQSRGGDGADSELLRWIGGPGGSSGYRAEKASDNVPTGGKGTVDSWIFSSTERRV</sequence>
<feature type="region of interest" description="Disordered" evidence="1">
    <location>
        <begin position="305"/>
        <end position="344"/>
    </location>
</feature>
<proteinExistence type="predicted"/>
<feature type="region of interest" description="Disordered" evidence="1">
    <location>
        <begin position="86"/>
        <end position="139"/>
    </location>
</feature>
<dbReference type="AlphaFoldDB" id="A0A7I8KXH4"/>
<dbReference type="EMBL" id="LR746272">
    <property type="protein sequence ID" value="CAA7401695.1"/>
    <property type="molecule type" value="Genomic_DNA"/>
</dbReference>
<feature type="compositionally biased region" description="Low complexity" evidence="1">
    <location>
        <begin position="112"/>
        <end position="126"/>
    </location>
</feature>
<feature type="domain" description="VQ" evidence="2">
    <location>
        <begin position="140"/>
        <end position="161"/>
    </location>
</feature>
<feature type="compositionally biased region" description="Pro residues" evidence="1">
    <location>
        <begin position="90"/>
        <end position="111"/>
    </location>
</feature>
<feature type="region of interest" description="Disordered" evidence="1">
    <location>
        <begin position="1"/>
        <end position="27"/>
    </location>
</feature>
<dbReference type="PANTHER" id="PTHR33179">
    <property type="entry name" value="VQ MOTIF-CONTAINING PROTEIN"/>
    <property type="match status" value="1"/>
</dbReference>
<organism evidence="3 4">
    <name type="scientific">Spirodela intermedia</name>
    <name type="common">Intermediate duckweed</name>
    <dbReference type="NCBI Taxonomy" id="51605"/>
    <lineage>
        <taxon>Eukaryota</taxon>
        <taxon>Viridiplantae</taxon>
        <taxon>Streptophyta</taxon>
        <taxon>Embryophyta</taxon>
        <taxon>Tracheophyta</taxon>
        <taxon>Spermatophyta</taxon>
        <taxon>Magnoliopsida</taxon>
        <taxon>Liliopsida</taxon>
        <taxon>Araceae</taxon>
        <taxon>Lemnoideae</taxon>
        <taxon>Spirodela</taxon>
    </lineage>
</organism>
<gene>
    <name evidence="3" type="ORF">SI8410_09012373</name>
</gene>